<protein>
    <submittedName>
        <fullName evidence="2">Uncharacterized protein</fullName>
    </submittedName>
</protein>
<reference evidence="2" key="2">
    <citation type="submission" date="2015-03" db="EMBL/GenBank/DDBJ databases">
        <authorList>
            <person name="Murphy D."/>
        </authorList>
    </citation>
    <scope>NUCLEOTIDE SEQUENCE [LARGE SCALE GENOMIC DNA]</scope>
    <source>
        <strain evidence="2">K00500041</strain>
    </source>
</reference>
<dbReference type="Proteomes" id="UP000044938">
    <property type="component" value="Unassembled WGS sequence"/>
</dbReference>
<evidence type="ECO:0000313" key="1">
    <source>
        <dbReference type="EMBL" id="CFS08108.1"/>
    </source>
</evidence>
<dbReference type="EMBL" id="CSAE01000165">
    <property type="protein sequence ID" value="COV64333.1"/>
    <property type="molecule type" value="Genomic_DNA"/>
</dbReference>
<evidence type="ECO:0000313" key="2">
    <source>
        <dbReference type="EMBL" id="COV64333.1"/>
    </source>
</evidence>
<evidence type="ECO:0000313" key="3">
    <source>
        <dbReference type="EMBL" id="COW56183.1"/>
    </source>
</evidence>
<dbReference type="AlphaFoldDB" id="A0A0T7PLB5"/>
<evidence type="ECO:0000313" key="6">
    <source>
        <dbReference type="Proteomes" id="UP000046680"/>
    </source>
</evidence>
<evidence type="ECO:0000313" key="5">
    <source>
        <dbReference type="Proteomes" id="UP000044938"/>
    </source>
</evidence>
<dbReference type="EMBL" id="CSAJ01000402">
    <property type="protein sequence ID" value="COW56183.1"/>
    <property type="molecule type" value="Genomic_DNA"/>
</dbReference>
<accession>A0A0T7PLB5</accession>
<name>A0A0T7PLB5_MYCTX</name>
<gene>
    <name evidence="1" type="ORF">ERS007657_03918</name>
    <name evidence="2" type="ORF">ERS007703_01784</name>
    <name evidence="3" type="ORF">ERS007720_02858</name>
</gene>
<dbReference type="Proteomes" id="UP000046680">
    <property type="component" value="Unassembled WGS sequence"/>
</dbReference>
<proteinExistence type="predicted"/>
<evidence type="ECO:0000313" key="4">
    <source>
        <dbReference type="Proteomes" id="UP000038802"/>
    </source>
</evidence>
<sequence length="65" mass="6697">MERNASTNWVGRCRTKPTVSVSTTGLPSPNSARLVVGSRVANSASCTSTPAPVSALSRLDLPALV</sequence>
<reference evidence="4 5" key="1">
    <citation type="submission" date="2015-03" db="EMBL/GenBank/DDBJ databases">
        <authorList>
            <consortium name="Pathogen Informatics"/>
        </authorList>
    </citation>
    <scope>NUCLEOTIDE SEQUENCE [LARGE SCALE GENOMIC DNA]</scope>
    <source>
        <strain evidence="1 6">C09601061</strain>
        <strain evidence="4">K00500041</strain>
        <strain evidence="3 5">M09401471</strain>
    </source>
</reference>
<dbReference type="EMBL" id="CGCX01002180">
    <property type="protein sequence ID" value="CFS08108.1"/>
    <property type="molecule type" value="Genomic_DNA"/>
</dbReference>
<organism evidence="2 4">
    <name type="scientific">Mycobacterium tuberculosis</name>
    <dbReference type="NCBI Taxonomy" id="1773"/>
    <lineage>
        <taxon>Bacteria</taxon>
        <taxon>Bacillati</taxon>
        <taxon>Actinomycetota</taxon>
        <taxon>Actinomycetes</taxon>
        <taxon>Mycobacteriales</taxon>
        <taxon>Mycobacteriaceae</taxon>
        <taxon>Mycobacterium</taxon>
        <taxon>Mycobacterium tuberculosis complex</taxon>
    </lineage>
</organism>
<dbReference type="Proteomes" id="UP000038802">
    <property type="component" value="Unassembled WGS sequence"/>
</dbReference>